<comment type="similarity">
    <text evidence="1">Belongs to the dUTPase family.</text>
</comment>
<dbReference type="InterPro" id="IPR036157">
    <property type="entry name" value="dUTPase-like_sf"/>
</dbReference>
<organism evidence="5">
    <name type="scientific">viral metagenome</name>
    <dbReference type="NCBI Taxonomy" id="1070528"/>
    <lineage>
        <taxon>unclassified sequences</taxon>
        <taxon>metagenomes</taxon>
        <taxon>organismal metagenomes</taxon>
    </lineage>
</organism>
<name>A0A6C0H9B2_9ZZZZ</name>
<dbReference type="SUPFAM" id="SSF51283">
    <property type="entry name" value="dUTPase-like"/>
    <property type="match status" value="1"/>
</dbReference>
<dbReference type="Pfam" id="PF00692">
    <property type="entry name" value="dUTPase"/>
    <property type="match status" value="1"/>
</dbReference>
<dbReference type="PANTHER" id="PTHR11241:SF0">
    <property type="entry name" value="DEOXYURIDINE 5'-TRIPHOSPHATE NUCLEOTIDOHYDROLASE"/>
    <property type="match status" value="1"/>
</dbReference>
<sequence length="153" mass="17324">MSYQLNIYTDDPEMKEYYKNFSTHHLGDSGIDLISYDECIIEPFGIGTIDFKIKCEMINLETNELCSYYLVPRSSISNTPFIMANSIGIIDAGYRGSIKAKIRNCSLQIENTKNYHQCLFQIISPDLKTIKIKLVDNLTTTARGINGFGSTNK</sequence>
<dbReference type="InterPro" id="IPR008181">
    <property type="entry name" value="dUTPase"/>
</dbReference>
<accession>A0A6C0H9B2</accession>
<dbReference type="EMBL" id="MN739898">
    <property type="protein sequence ID" value="QHT76583.1"/>
    <property type="molecule type" value="Genomic_DNA"/>
</dbReference>
<dbReference type="InterPro" id="IPR029054">
    <property type="entry name" value="dUTPase-like"/>
</dbReference>
<dbReference type="EC" id="3.6.1.23" evidence="2"/>
<reference evidence="5" key="1">
    <citation type="journal article" date="2020" name="Nature">
        <title>Giant virus diversity and host interactions through global metagenomics.</title>
        <authorList>
            <person name="Schulz F."/>
            <person name="Roux S."/>
            <person name="Paez-Espino D."/>
            <person name="Jungbluth S."/>
            <person name="Walsh D.A."/>
            <person name="Denef V.J."/>
            <person name="McMahon K.D."/>
            <person name="Konstantinidis K.T."/>
            <person name="Eloe-Fadrosh E.A."/>
            <person name="Kyrpides N.C."/>
            <person name="Woyke T."/>
        </authorList>
    </citation>
    <scope>NUCLEOTIDE SEQUENCE</scope>
    <source>
        <strain evidence="5">GVMAG-M-3300023179-82</strain>
    </source>
</reference>
<dbReference type="Gene3D" id="2.70.40.10">
    <property type="match status" value="1"/>
</dbReference>
<evidence type="ECO:0000256" key="3">
    <source>
        <dbReference type="ARBA" id="ARBA00023080"/>
    </source>
</evidence>
<evidence type="ECO:0000256" key="1">
    <source>
        <dbReference type="ARBA" id="ARBA00006581"/>
    </source>
</evidence>
<keyword evidence="3" id="KW-0546">Nucleotide metabolism</keyword>
<evidence type="ECO:0000259" key="4">
    <source>
        <dbReference type="Pfam" id="PF00692"/>
    </source>
</evidence>
<dbReference type="GO" id="GO:0006226">
    <property type="term" value="P:dUMP biosynthetic process"/>
    <property type="evidence" value="ECO:0007669"/>
    <property type="project" value="InterPro"/>
</dbReference>
<dbReference type="PANTHER" id="PTHR11241">
    <property type="entry name" value="DEOXYURIDINE 5'-TRIPHOSPHATE NUCLEOTIDOHYDROLASE"/>
    <property type="match status" value="1"/>
</dbReference>
<dbReference type="GO" id="GO:0004170">
    <property type="term" value="F:dUTP diphosphatase activity"/>
    <property type="evidence" value="ECO:0007669"/>
    <property type="project" value="UniProtKB-EC"/>
</dbReference>
<proteinExistence type="inferred from homology"/>
<feature type="domain" description="dUTPase-like" evidence="4">
    <location>
        <begin position="25"/>
        <end position="151"/>
    </location>
</feature>
<evidence type="ECO:0000256" key="2">
    <source>
        <dbReference type="ARBA" id="ARBA00012379"/>
    </source>
</evidence>
<dbReference type="AlphaFoldDB" id="A0A6C0H9B2"/>
<evidence type="ECO:0000313" key="5">
    <source>
        <dbReference type="EMBL" id="QHT76583.1"/>
    </source>
</evidence>
<dbReference type="GO" id="GO:0046081">
    <property type="term" value="P:dUTP catabolic process"/>
    <property type="evidence" value="ECO:0007669"/>
    <property type="project" value="InterPro"/>
</dbReference>
<protein>
    <recommendedName>
        <fullName evidence="2">dUTP diphosphatase</fullName>
        <ecNumber evidence="2">3.6.1.23</ecNumber>
    </recommendedName>
</protein>
<dbReference type="GO" id="GO:0000287">
    <property type="term" value="F:magnesium ion binding"/>
    <property type="evidence" value="ECO:0007669"/>
    <property type="project" value="InterPro"/>
</dbReference>